<dbReference type="GeneID" id="107064326"/>
<feature type="compositionally biased region" description="Gly residues" evidence="1">
    <location>
        <begin position="46"/>
        <end position="89"/>
    </location>
</feature>
<organism evidence="2 3">
    <name type="scientific">Polistes dominula</name>
    <name type="common">European paper wasp</name>
    <name type="synonym">Vespa dominula</name>
    <dbReference type="NCBI Taxonomy" id="743375"/>
    <lineage>
        <taxon>Eukaryota</taxon>
        <taxon>Metazoa</taxon>
        <taxon>Ecdysozoa</taxon>
        <taxon>Arthropoda</taxon>
        <taxon>Hexapoda</taxon>
        <taxon>Insecta</taxon>
        <taxon>Pterygota</taxon>
        <taxon>Neoptera</taxon>
        <taxon>Endopterygota</taxon>
        <taxon>Hymenoptera</taxon>
        <taxon>Apocrita</taxon>
        <taxon>Aculeata</taxon>
        <taxon>Vespoidea</taxon>
        <taxon>Vespidae</taxon>
        <taxon>Polistinae</taxon>
        <taxon>Polistini</taxon>
        <taxon>Polistes</taxon>
    </lineage>
</organism>
<feature type="region of interest" description="Disordered" evidence="1">
    <location>
        <begin position="25"/>
        <end position="108"/>
    </location>
</feature>
<evidence type="ECO:0000313" key="3">
    <source>
        <dbReference type="RefSeq" id="XP_015172390.1"/>
    </source>
</evidence>
<sequence length="174" mass="16807">MAASDDEPMHLYEVFQNCFNKIANKQPEKPGFQSPYGSTMDNGMSYGSGGGGGGGGGGAFGPSVGGPGGGPGGGGPGGGGGGGGGGGAVEGATYPPDSPYFPFGSRGVPPSVVTPTPATANPAAPTGTNGARLPNPTVGAAAVKRKKDTLDGAAEGEVVTTQHWLCNQPPLHIV</sequence>
<keyword evidence="2" id="KW-1185">Reference proteome</keyword>
<evidence type="ECO:0000313" key="2">
    <source>
        <dbReference type="Proteomes" id="UP000694924"/>
    </source>
</evidence>
<reference evidence="3" key="1">
    <citation type="submission" date="2025-08" db="UniProtKB">
        <authorList>
            <consortium name="RefSeq"/>
        </authorList>
    </citation>
    <scope>IDENTIFICATION</scope>
    <source>
        <tissue evidence="3">Whole body</tissue>
    </source>
</reference>
<gene>
    <name evidence="3" type="primary">LOC107064326</name>
</gene>
<protein>
    <submittedName>
        <fullName evidence="3">POU domain, class 4, transcription factor 1</fullName>
    </submittedName>
</protein>
<dbReference type="RefSeq" id="XP_015172390.1">
    <property type="nucleotide sequence ID" value="XM_015316904.1"/>
</dbReference>
<proteinExistence type="predicted"/>
<evidence type="ECO:0000256" key="1">
    <source>
        <dbReference type="SAM" id="MobiDB-lite"/>
    </source>
</evidence>
<accession>A0ABM1HWQ3</accession>
<dbReference type="Proteomes" id="UP000694924">
    <property type="component" value="Unplaced"/>
</dbReference>
<name>A0ABM1HWQ3_POLDO</name>